<feature type="non-terminal residue" evidence="10">
    <location>
        <position position="1"/>
    </location>
</feature>
<evidence type="ECO:0000256" key="4">
    <source>
        <dbReference type="ARBA" id="ARBA00022605"/>
    </source>
</evidence>
<keyword evidence="5" id="KW-0328">Glycosyltransferase</keyword>
<dbReference type="GO" id="GO:0000105">
    <property type="term" value="P:L-histidine biosynthetic process"/>
    <property type="evidence" value="ECO:0007669"/>
    <property type="project" value="UniProtKB-UniPathway"/>
</dbReference>
<evidence type="ECO:0000256" key="5">
    <source>
        <dbReference type="ARBA" id="ARBA00022676"/>
    </source>
</evidence>
<organism evidence="10">
    <name type="scientific">marine metagenome</name>
    <dbReference type="NCBI Taxonomy" id="408172"/>
    <lineage>
        <taxon>unclassified sequences</taxon>
        <taxon>metagenomes</taxon>
        <taxon>ecological metagenomes</taxon>
    </lineage>
</organism>
<dbReference type="GO" id="GO:0003879">
    <property type="term" value="F:ATP phosphoribosyltransferase activity"/>
    <property type="evidence" value="ECO:0007669"/>
    <property type="project" value="UniProtKB-EC"/>
</dbReference>
<evidence type="ECO:0000259" key="9">
    <source>
        <dbReference type="Pfam" id="PF08029"/>
    </source>
</evidence>
<evidence type="ECO:0000256" key="3">
    <source>
        <dbReference type="ARBA" id="ARBA00011946"/>
    </source>
</evidence>
<dbReference type="GO" id="GO:0000287">
    <property type="term" value="F:magnesium ion binding"/>
    <property type="evidence" value="ECO:0007669"/>
    <property type="project" value="InterPro"/>
</dbReference>
<keyword evidence="7" id="KW-0368">Histidine biosynthesis</keyword>
<dbReference type="InterPro" id="IPR013115">
    <property type="entry name" value="HisG_C"/>
</dbReference>
<dbReference type="SUPFAM" id="SSF53850">
    <property type="entry name" value="Periplasmic binding protein-like II"/>
    <property type="match status" value="1"/>
</dbReference>
<dbReference type="PROSITE" id="PS01316">
    <property type="entry name" value="ATP_P_PHORIBOSYLTR"/>
    <property type="match status" value="1"/>
</dbReference>
<gene>
    <name evidence="10" type="ORF">METZ01_LOCUS465386</name>
</gene>
<proteinExistence type="predicted"/>
<dbReference type="InterPro" id="IPR011322">
    <property type="entry name" value="N-reg_PII-like_a/b"/>
</dbReference>
<evidence type="ECO:0000256" key="1">
    <source>
        <dbReference type="ARBA" id="ARBA00000915"/>
    </source>
</evidence>
<evidence type="ECO:0000256" key="6">
    <source>
        <dbReference type="ARBA" id="ARBA00022679"/>
    </source>
</evidence>
<dbReference type="Pfam" id="PF01634">
    <property type="entry name" value="HisG"/>
    <property type="match status" value="1"/>
</dbReference>
<dbReference type="GO" id="GO:0005737">
    <property type="term" value="C:cytoplasm"/>
    <property type="evidence" value="ECO:0007669"/>
    <property type="project" value="InterPro"/>
</dbReference>
<reference evidence="10" key="1">
    <citation type="submission" date="2018-05" db="EMBL/GenBank/DDBJ databases">
        <authorList>
            <person name="Lanie J.A."/>
            <person name="Ng W.-L."/>
            <person name="Kazmierczak K.M."/>
            <person name="Andrzejewski T.M."/>
            <person name="Davidsen T.M."/>
            <person name="Wayne K.J."/>
            <person name="Tettelin H."/>
            <person name="Glass J.I."/>
            <person name="Rusch D."/>
            <person name="Podicherti R."/>
            <person name="Tsui H.-C.T."/>
            <person name="Winkler M.E."/>
        </authorList>
    </citation>
    <scope>NUCLEOTIDE SEQUENCE</scope>
</reference>
<keyword evidence="4" id="KW-0028">Amino-acid biosynthesis</keyword>
<accession>A0A383AXV1</accession>
<name>A0A383AXV1_9ZZZZ</name>
<dbReference type="InterPro" id="IPR015867">
    <property type="entry name" value="N-reg_PII/ATP_PRibTrfase_C"/>
</dbReference>
<dbReference type="InterPro" id="IPR001348">
    <property type="entry name" value="ATP_PRibTrfase_HisG"/>
</dbReference>
<evidence type="ECO:0000259" key="8">
    <source>
        <dbReference type="Pfam" id="PF01634"/>
    </source>
</evidence>
<dbReference type="EC" id="2.4.2.17" evidence="3"/>
<dbReference type="AlphaFoldDB" id="A0A383AXV1"/>
<feature type="domain" description="Histidine biosynthesis HisG C-terminal" evidence="9">
    <location>
        <begin position="103"/>
        <end position="182"/>
    </location>
</feature>
<dbReference type="SUPFAM" id="SSF54913">
    <property type="entry name" value="GlnB-like"/>
    <property type="match status" value="1"/>
</dbReference>
<protein>
    <recommendedName>
        <fullName evidence="3">ATP phosphoribosyltransferase</fullName>
        <ecNumber evidence="3">2.4.2.17</ecNumber>
    </recommendedName>
</protein>
<evidence type="ECO:0000313" key="10">
    <source>
        <dbReference type="EMBL" id="SVE12532.1"/>
    </source>
</evidence>
<dbReference type="PANTHER" id="PTHR21403:SF8">
    <property type="entry name" value="ATP PHOSPHORIBOSYLTRANSFERASE"/>
    <property type="match status" value="1"/>
</dbReference>
<comment type="pathway">
    <text evidence="2">Amino-acid biosynthesis; L-histidine biosynthesis; L-histidine from 5-phospho-alpha-D-ribose 1-diphosphate: step 1/9.</text>
</comment>
<feature type="domain" description="ATP phosphoribosyltransferase catalytic" evidence="8">
    <location>
        <begin position="1"/>
        <end position="85"/>
    </location>
</feature>
<dbReference type="PANTHER" id="PTHR21403">
    <property type="entry name" value="ATP PHOSPHORIBOSYLTRANSFERASE ATP-PRTASE"/>
    <property type="match status" value="1"/>
</dbReference>
<dbReference type="Pfam" id="PF08029">
    <property type="entry name" value="HisG_C"/>
    <property type="match status" value="1"/>
</dbReference>
<dbReference type="InterPro" id="IPR018198">
    <property type="entry name" value="ATP_PRibTrfase_CS"/>
</dbReference>
<dbReference type="InterPro" id="IPR013820">
    <property type="entry name" value="ATP_PRibTrfase_cat"/>
</dbReference>
<sequence>RIATKYPRLLRSYLNERGINYFTLVPASGAMEAAPAAGYADLIADLTATGVTLRENRLKQLDEGTILTSQSCLIANPVLLSTSGEALALARSIVELMEGHLRAEPYYRVTANVRASSPEEVSSTVLARPDLAGLRGPTVARVYNVEEQDWFNVSLLIRKGQLLEAVDHLRDCGAIDVAASQLSYLFDGHSEAYQALFGVSH</sequence>
<evidence type="ECO:0000256" key="7">
    <source>
        <dbReference type="ARBA" id="ARBA00023102"/>
    </source>
</evidence>
<dbReference type="EMBL" id="UINC01195797">
    <property type="protein sequence ID" value="SVE12532.1"/>
    <property type="molecule type" value="Genomic_DNA"/>
</dbReference>
<dbReference type="Gene3D" id="3.40.190.10">
    <property type="entry name" value="Periplasmic binding protein-like II"/>
    <property type="match status" value="1"/>
</dbReference>
<dbReference type="NCBIfam" id="TIGR03455">
    <property type="entry name" value="HisG_C-term"/>
    <property type="match status" value="1"/>
</dbReference>
<evidence type="ECO:0000256" key="2">
    <source>
        <dbReference type="ARBA" id="ARBA00004667"/>
    </source>
</evidence>
<keyword evidence="6" id="KW-0808">Transferase</keyword>
<comment type="catalytic activity">
    <reaction evidence="1">
        <text>1-(5-phospho-beta-D-ribosyl)-ATP + diphosphate = 5-phospho-alpha-D-ribose 1-diphosphate + ATP</text>
        <dbReference type="Rhea" id="RHEA:18473"/>
        <dbReference type="ChEBI" id="CHEBI:30616"/>
        <dbReference type="ChEBI" id="CHEBI:33019"/>
        <dbReference type="ChEBI" id="CHEBI:58017"/>
        <dbReference type="ChEBI" id="CHEBI:73183"/>
        <dbReference type="EC" id="2.4.2.17"/>
    </reaction>
</comment>
<dbReference type="UniPathway" id="UPA00031">
    <property type="reaction ID" value="UER00006"/>
</dbReference>
<dbReference type="NCBIfam" id="TIGR00070">
    <property type="entry name" value="hisG"/>
    <property type="match status" value="1"/>
</dbReference>
<dbReference type="Gene3D" id="3.30.70.120">
    <property type="match status" value="1"/>
</dbReference>